<protein>
    <submittedName>
        <fullName evidence="1">Uncharacterized protein</fullName>
    </submittedName>
</protein>
<name>A0A151ABW1_9EURY</name>
<dbReference type="EMBL" id="LTAZ01000007">
    <property type="protein sequence ID" value="KYH25186.1"/>
    <property type="molecule type" value="Genomic_DNA"/>
</dbReference>
<dbReference type="AlphaFoldDB" id="A0A151ABW1"/>
<dbReference type="Proteomes" id="UP000075321">
    <property type="component" value="Unassembled WGS sequence"/>
</dbReference>
<evidence type="ECO:0000313" key="1">
    <source>
        <dbReference type="EMBL" id="KYH25186.1"/>
    </source>
</evidence>
<dbReference type="Pfam" id="PF20575">
    <property type="entry name" value="HTH_63"/>
    <property type="match status" value="1"/>
</dbReference>
<comment type="caution">
    <text evidence="1">The sequence shown here is derived from an EMBL/GenBank/DDBJ whole genome shotgun (WGS) entry which is preliminary data.</text>
</comment>
<organism evidence="1 2">
    <name type="scientific">Halalkalicoccus paucihalophilus</name>
    <dbReference type="NCBI Taxonomy" id="1008153"/>
    <lineage>
        <taxon>Archaea</taxon>
        <taxon>Methanobacteriati</taxon>
        <taxon>Methanobacteriota</taxon>
        <taxon>Stenosarchaea group</taxon>
        <taxon>Halobacteria</taxon>
        <taxon>Halobacteriales</taxon>
        <taxon>Halococcaceae</taxon>
        <taxon>Halalkalicoccus</taxon>
    </lineage>
</organism>
<gene>
    <name evidence="1" type="ORF">HAPAU_27700</name>
</gene>
<dbReference type="PATRIC" id="fig|1008153.3.peg.2830"/>
<reference evidence="1 2" key="1">
    <citation type="submission" date="2016-02" db="EMBL/GenBank/DDBJ databases">
        <title>Genome sequence of Halalkalicoccus paucihalophilus DSM 24557.</title>
        <authorList>
            <person name="Poehlein A."/>
            <person name="Daniel R."/>
        </authorList>
    </citation>
    <scope>NUCLEOTIDE SEQUENCE [LARGE SCALE GENOMIC DNA]</scope>
    <source>
        <strain evidence="1 2">DSM 24557</strain>
    </source>
</reference>
<accession>A0A151ABW1</accession>
<dbReference type="InterPro" id="IPR046783">
    <property type="entry name" value="HTH_63"/>
</dbReference>
<dbReference type="OrthoDB" id="241883at2157"/>
<sequence>MSESNIQPTLVVYLRASASLPARERQEEVIERAEQLETDGRIEGLRVRHWDDRVVVRNGSDESIETFETFKERAAAVGHTIEPFFQEHERADAREVVFPIICIAVHVEEELRRVFPCRDEVEAYSVWDCLTALETDGEVVGLAD</sequence>
<proteinExistence type="predicted"/>
<keyword evidence="2" id="KW-1185">Reference proteome</keyword>
<evidence type="ECO:0000313" key="2">
    <source>
        <dbReference type="Proteomes" id="UP000075321"/>
    </source>
</evidence>
<dbReference type="RefSeq" id="WP_066383548.1">
    <property type="nucleotide sequence ID" value="NZ_LTAZ01000007.1"/>
</dbReference>